<keyword evidence="9 13" id="KW-0413">Isomerase</keyword>
<evidence type="ECO:0000259" key="14">
    <source>
        <dbReference type="PROSITE" id="PS51352"/>
    </source>
</evidence>
<accession>A0A7J7J944</accession>
<dbReference type="Gene3D" id="3.40.30.10">
    <property type="entry name" value="Glutaredoxin"/>
    <property type="match status" value="4"/>
</dbReference>
<evidence type="ECO:0000256" key="6">
    <source>
        <dbReference type="ARBA" id="ARBA00022737"/>
    </source>
</evidence>
<dbReference type="CDD" id="cd02995">
    <property type="entry name" value="PDI_a_PDI_a'_C"/>
    <property type="match status" value="1"/>
</dbReference>
<keyword evidence="7" id="KW-0256">Endoplasmic reticulum</keyword>
<dbReference type="InterPro" id="IPR005788">
    <property type="entry name" value="PDI_thioredoxin-like_dom"/>
</dbReference>
<dbReference type="InterPro" id="IPR017937">
    <property type="entry name" value="Thioredoxin_CS"/>
</dbReference>
<dbReference type="EC" id="5.3.4.1" evidence="4 13"/>
<evidence type="ECO:0000256" key="1">
    <source>
        <dbReference type="ARBA" id="ARBA00001182"/>
    </source>
</evidence>
<feature type="domain" description="Thioredoxin" evidence="14">
    <location>
        <begin position="378"/>
        <end position="503"/>
    </location>
</feature>
<dbReference type="CDD" id="cd02961">
    <property type="entry name" value="PDI_a_family"/>
    <property type="match status" value="1"/>
</dbReference>
<keyword evidence="8 11" id="KW-1015">Disulfide bond</keyword>
<evidence type="ECO:0000256" key="4">
    <source>
        <dbReference type="ARBA" id="ARBA00012723"/>
    </source>
</evidence>
<name>A0A7J7J944_BUGNE</name>
<evidence type="ECO:0000256" key="11">
    <source>
        <dbReference type="PIRSR" id="PIRSR605792-51"/>
    </source>
</evidence>
<keyword evidence="16" id="KW-1185">Reference proteome</keyword>
<dbReference type="PROSITE" id="PS51352">
    <property type="entry name" value="THIOREDOXIN_2"/>
    <property type="match status" value="2"/>
</dbReference>
<comment type="subcellular location">
    <subcellularLocation>
        <location evidence="2">Endoplasmic reticulum lumen</location>
    </subcellularLocation>
</comment>
<keyword evidence="5" id="KW-0732">Signal</keyword>
<dbReference type="NCBIfam" id="TIGR01130">
    <property type="entry name" value="ER_PDI_fam"/>
    <property type="match status" value="1"/>
</dbReference>
<evidence type="ECO:0000256" key="8">
    <source>
        <dbReference type="ARBA" id="ARBA00023157"/>
    </source>
</evidence>
<comment type="caution">
    <text evidence="15">The sequence shown here is derived from an EMBL/GenBank/DDBJ whole genome shotgun (WGS) entry which is preliminary data.</text>
</comment>
<comment type="similarity">
    <text evidence="3 12">Belongs to the protein disulfide isomerase family.</text>
</comment>
<dbReference type="FunFam" id="3.40.30.10:FF:000023">
    <property type="entry name" value="Protein disulfide-isomerase"/>
    <property type="match status" value="1"/>
</dbReference>
<dbReference type="NCBIfam" id="TIGR01126">
    <property type="entry name" value="pdi_dom"/>
    <property type="match status" value="2"/>
</dbReference>
<feature type="disulfide bond" description="Redox-active" evidence="11">
    <location>
        <begin position="426"/>
        <end position="429"/>
    </location>
</feature>
<dbReference type="FunFam" id="3.40.30.10:FF:000042">
    <property type="entry name" value="protein disulfide-isomerase A2"/>
    <property type="match status" value="1"/>
</dbReference>
<evidence type="ECO:0000313" key="16">
    <source>
        <dbReference type="Proteomes" id="UP000593567"/>
    </source>
</evidence>
<gene>
    <name evidence="15" type="ORF">EB796_019171</name>
</gene>
<evidence type="ECO:0000256" key="3">
    <source>
        <dbReference type="ARBA" id="ARBA00006347"/>
    </source>
</evidence>
<organism evidence="15 16">
    <name type="scientific">Bugula neritina</name>
    <name type="common">Brown bryozoan</name>
    <name type="synonym">Sertularia neritina</name>
    <dbReference type="NCBI Taxonomy" id="10212"/>
    <lineage>
        <taxon>Eukaryota</taxon>
        <taxon>Metazoa</taxon>
        <taxon>Spiralia</taxon>
        <taxon>Lophotrochozoa</taxon>
        <taxon>Bryozoa</taxon>
        <taxon>Gymnolaemata</taxon>
        <taxon>Cheilostomatida</taxon>
        <taxon>Flustrina</taxon>
        <taxon>Buguloidea</taxon>
        <taxon>Bugulidae</taxon>
        <taxon>Bugula</taxon>
    </lineage>
</organism>
<dbReference type="Pfam" id="PF13848">
    <property type="entry name" value="Thioredoxin_6"/>
    <property type="match status" value="1"/>
</dbReference>
<dbReference type="OrthoDB" id="72053at2759"/>
<dbReference type="InterPro" id="IPR013766">
    <property type="entry name" value="Thioredoxin_domain"/>
</dbReference>
<comment type="catalytic activity">
    <reaction evidence="1 13">
        <text>Catalyzes the rearrangement of -S-S- bonds in proteins.</text>
        <dbReference type="EC" id="5.3.4.1"/>
    </reaction>
</comment>
<dbReference type="AlphaFoldDB" id="A0A7J7J944"/>
<evidence type="ECO:0000256" key="5">
    <source>
        <dbReference type="ARBA" id="ARBA00022729"/>
    </source>
</evidence>
<keyword evidence="6" id="KW-0677">Repeat</keyword>
<dbReference type="Pfam" id="PF00085">
    <property type="entry name" value="Thioredoxin"/>
    <property type="match status" value="2"/>
</dbReference>
<evidence type="ECO:0000256" key="9">
    <source>
        <dbReference type="ARBA" id="ARBA00023235"/>
    </source>
</evidence>
<dbReference type="PROSITE" id="PS00194">
    <property type="entry name" value="THIOREDOXIN_1"/>
    <property type="match status" value="2"/>
</dbReference>
<dbReference type="GO" id="GO:0034976">
    <property type="term" value="P:response to endoplasmic reticulum stress"/>
    <property type="evidence" value="ECO:0007669"/>
    <property type="project" value="TreeGrafter"/>
</dbReference>
<dbReference type="PRINTS" id="PR00421">
    <property type="entry name" value="THIOREDOXIN"/>
</dbReference>
<dbReference type="SUPFAM" id="SSF52833">
    <property type="entry name" value="Thioredoxin-like"/>
    <property type="match status" value="4"/>
</dbReference>
<protein>
    <recommendedName>
        <fullName evidence="4 13">Protein disulfide-isomerase</fullName>
        <ecNumber evidence="4 13">5.3.4.1</ecNumber>
    </recommendedName>
</protein>
<proteinExistence type="inferred from homology"/>
<evidence type="ECO:0000256" key="7">
    <source>
        <dbReference type="ARBA" id="ARBA00022824"/>
    </source>
</evidence>
<dbReference type="GO" id="GO:0005788">
    <property type="term" value="C:endoplasmic reticulum lumen"/>
    <property type="evidence" value="ECO:0007669"/>
    <property type="project" value="UniProtKB-SubCell"/>
</dbReference>
<sequence length="552" mass="61407">MNKHLHYLEIALFSTSNRLPCEVFLSFLQVIVIKMKLLVVLLASFIVSITAEIAVEEGVLVLTTDNFDSAISDNENILVEFYAPWCGHCKALAPEYSKAALQLAEEGSGIKLAKVDATVESSLGEKFEVRGYPTLKFFRNGKAGDYGGGRTADEIVAWLKKKTGPPAVSLASQEDLDALMTDDVTVVGFFKDQESEGAKAFLEVASAKDDVKFGITSEQAVFDAKDVKSDSVVVFKSFDDKRADLSESLSVESITEFISANQLPLLIEFSQDNAPKVFGGEVKSHFLLFMSKKSDAFESAAEETRKVAIKHKGKMLFVFINTEVEDNLRILEFFGLKAEDTPTYRIINLGEDMSKFKPETNEVTEKVVGGFVSSFMDGTLKAFLMSEEVPADWDAKPVKVLVGKNFDEVARNKDKNVLVEFYAPWCGHCKQLAPIWDELGEKFADSKDVVIAKMDSTANELEDVKIQSFPTIKFFPAGSDEIVDYDGDRTLEAFEKFLNSGGQICKISCPFTRILMARLSKYQAIVNSVLEVTWLLLEWLPHHHKLIVILCE</sequence>
<dbReference type="InterPro" id="IPR036249">
    <property type="entry name" value="Thioredoxin-like_sf"/>
</dbReference>
<evidence type="ECO:0000256" key="12">
    <source>
        <dbReference type="RuleBase" id="RU004208"/>
    </source>
</evidence>
<dbReference type="GO" id="GO:0003756">
    <property type="term" value="F:protein disulfide isomerase activity"/>
    <property type="evidence" value="ECO:0007669"/>
    <property type="project" value="UniProtKB-EC"/>
</dbReference>
<dbReference type="FunFam" id="3.40.30.10:FF:000027">
    <property type="entry name" value="protein disulfide-isomerase A2"/>
    <property type="match status" value="1"/>
</dbReference>
<reference evidence="15" key="1">
    <citation type="submission" date="2020-06" db="EMBL/GenBank/DDBJ databases">
        <title>Draft genome of Bugula neritina, a colonial animal packing powerful symbionts and potential medicines.</title>
        <authorList>
            <person name="Rayko M."/>
        </authorList>
    </citation>
    <scope>NUCLEOTIDE SEQUENCE [LARGE SCALE GENOMIC DNA]</scope>
    <source>
        <strain evidence="15">Kwan_BN1</strain>
    </source>
</reference>
<evidence type="ECO:0000256" key="13">
    <source>
        <dbReference type="RuleBase" id="RU361130"/>
    </source>
</evidence>
<dbReference type="GO" id="GO:0006457">
    <property type="term" value="P:protein folding"/>
    <property type="evidence" value="ECO:0007669"/>
    <property type="project" value="TreeGrafter"/>
</dbReference>
<dbReference type="Proteomes" id="UP000593567">
    <property type="component" value="Unassembled WGS sequence"/>
</dbReference>
<evidence type="ECO:0000256" key="10">
    <source>
        <dbReference type="ARBA" id="ARBA00023284"/>
    </source>
</evidence>
<keyword evidence="10 11" id="KW-0676">Redox-active center</keyword>
<feature type="domain" description="Thioredoxin" evidence="14">
    <location>
        <begin position="40"/>
        <end position="164"/>
    </location>
</feature>
<evidence type="ECO:0000256" key="2">
    <source>
        <dbReference type="ARBA" id="ARBA00004319"/>
    </source>
</evidence>
<feature type="disulfide bond" description="Redox-active" evidence="11">
    <location>
        <begin position="86"/>
        <end position="89"/>
    </location>
</feature>
<dbReference type="PANTHER" id="PTHR18929:SF240">
    <property type="entry name" value="PROTEIN DISULFIDE-ISOMERASE"/>
    <property type="match status" value="1"/>
</dbReference>
<dbReference type="CDD" id="cd02981">
    <property type="entry name" value="PDI_b_family"/>
    <property type="match status" value="1"/>
</dbReference>
<dbReference type="InterPro" id="IPR005792">
    <property type="entry name" value="Prot_disulphide_isomerase"/>
</dbReference>
<dbReference type="EMBL" id="VXIV02002842">
    <property type="protein sequence ID" value="KAF6022517.1"/>
    <property type="molecule type" value="Genomic_DNA"/>
</dbReference>
<dbReference type="PANTHER" id="PTHR18929">
    <property type="entry name" value="PROTEIN DISULFIDE ISOMERASE"/>
    <property type="match status" value="1"/>
</dbReference>
<evidence type="ECO:0000313" key="15">
    <source>
        <dbReference type="EMBL" id="KAF6022517.1"/>
    </source>
</evidence>
<dbReference type="CDD" id="cd02982">
    <property type="entry name" value="PDI_b'_family"/>
    <property type="match status" value="1"/>
</dbReference>